<sequence>MRFKDLFIKGSHEICQQVPEPTMLTVILVSILSLLIFWFVIYYIPIKCYRDPY</sequence>
<keyword evidence="1" id="KW-0812">Transmembrane</keyword>
<proteinExistence type="predicted"/>
<dbReference type="Pfam" id="PF08113">
    <property type="entry name" value="CoxIIa"/>
    <property type="match status" value="1"/>
</dbReference>
<dbReference type="AlphaFoldDB" id="A0A0F9SK00"/>
<protein>
    <submittedName>
        <fullName evidence="2">Uncharacterized protein</fullName>
    </submittedName>
</protein>
<dbReference type="InterPro" id="IPR012538">
    <property type="entry name" value="Cyt_c_oxidase_su2a"/>
</dbReference>
<dbReference type="EMBL" id="LAZR01000476">
    <property type="protein sequence ID" value="KKN67374.1"/>
    <property type="molecule type" value="Genomic_DNA"/>
</dbReference>
<feature type="transmembrane region" description="Helical" evidence="1">
    <location>
        <begin position="21"/>
        <end position="44"/>
    </location>
</feature>
<organism evidence="2">
    <name type="scientific">marine sediment metagenome</name>
    <dbReference type="NCBI Taxonomy" id="412755"/>
    <lineage>
        <taxon>unclassified sequences</taxon>
        <taxon>metagenomes</taxon>
        <taxon>ecological metagenomes</taxon>
    </lineage>
</organism>
<accession>A0A0F9SK00</accession>
<evidence type="ECO:0000256" key="1">
    <source>
        <dbReference type="SAM" id="Phobius"/>
    </source>
</evidence>
<keyword evidence="1" id="KW-0472">Membrane</keyword>
<gene>
    <name evidence="2" type="ORF">LCGC14_0462380</name>
</gene>
<reference evidence="2" key="1">
    <citation type="journal article" date="2015" name="Nature">
        <title>Complex archaea that bridge the gap between prokaryotes and eukaryotes.</title>
        <authorList>
            <person name="Spang A."/>
            <person name="Saw J.H."/>
            <person name="Jorgensen S.L."/>
            <person name="Zaremba-Niedzwiedzka K."/>
            <person name="Martijn J."/>
            <person name="Lind A.E."/>
            <person name="van Eijk R."/>
            <person name="Schleper C."/>
            <person name="Guy L."/>
            <person name="Ettema T.J."/>
        </authorList>
    </citation>
    <scope>NUCLEOTIDE SEQUENCE</scope>
</reference>
<name>A0A0F9SK00_9ZZZZ</name>
<comment type="caution">
    <text evidence="2">The sequence shown here is derived from an EMBL/GenBank/DDBJ whole genome shotgun (WGS) entry which is preliminary data.</text>
</comment>
<keyword evidence="1" id="KW-1133">Transmembrane helix</keyword>
<evidence type="ECO:0000313" key="2">
    <source>
        <dbReference type="EMBL" id="KKN67374.1"/>
    </source>
</evidence>